<protein>
    <submittedName>
        <fullName evidence="2">Uncharacterized protein</fullName>
    </submittedName>
</protein>
<dbReference type="EMBL" id="BQMJ01000043">
    <property type="protein sequence ID" value="GJQ13411.1"/>
    <property type="molecule type" value="Genomic_DNA"/>
</dbReference>
<comment type="caution">
    <text evidence="2">The sequence shown here is derived from an EMBL/GenBank/DDBJ whole genome shotgun (WGS) entry which is preliminary data.</text>
</comment>
<dbReference type="EMBL" id="BQMJ01000007">
    <property type="protein sequence ID" value="GJQ09207.1"/>
    <property type="molecule type" value="Genomic_DNA"/>
</dbReference>
<gene>
    <name evidence="2" type="ORF">GpartN1_g5202.t1</name>
    <name evidence="1" type="ORF">GpartN1_g998.t1</name>
</gene>
<name>A0A9C7Q0Q4_9RHOD</name>
<organism evidence="2 3">
    <name type="scientific">Galdieria partita</name>
    <dbReference type="NCBI Taxonomy" id="83374"/>
    <lineage>
        <taxon>Eukaryota</taxon>
        <taxon>Rhodophyta</taxon>
        <taxon>Bangiophyceae</taxon>
        <taxon>Galdieriales</taxon>
        <taxon>Galdieriaceae</taxon>
        <taxon>Galdieria</taxon>
    </lineage>
</organism>
<dbReference type="AlphaFoldDB" id="A0A9C7Q0Q4"/>
<dbReference type="OrthoDB" id="6279at2759"/>
<keyword evidence="3" id="KW-1185">Reference proteome</keyword>
<proteinExistence type="predicted"/>
<sequence>MQPSSKRPFRVSTLAPFETESFEVSCEPKHVSLTFEFNPKQPSFETQFVYSLQAKSKLYACYNFERERFRYFGADQRFQAFDKDNFVRLSYFPPKNALSASYYIQADEKNKVSAHIWFHDISNRGLGKREERLELQSNLEGNDALRIRYDVQKKVTNIKLTHELNSRMLLEGEYSYFSKDSQAAAVSVTKQMDQDNLIKAGADWRNRKYLLEWTSHTGDGPWVVKSALGFQQSLRDFDIQLKRKVSFQL</sequence>
<dbReference type="Proteomes" id="UP001061958">
    <property type="component" value="Unassembled WGS sequence"/>
</dbReference>
<reference evidence="2" key="2">
    <citation type="submission" date="2022-01" db="EMBL/GenBank/DDBJ databases">
        <authorList>
            <person name="Hirooka S."/>
            <person name="Miyagishima S.Y."/>
        </authorList>
    </citation>
    <scope>NUCLEOTIDE SEQUENCE</scope>
    <source>
        <strain evidence="2">NBRC 102759</strain>
    </source>
</reference>
<accession>A0A9C7Q0Q4</accession>
<reference evidence="2" key="1">
    <citation type="journal article" date="2022" name="Proc. Natl. Acad. Sci. U.S.A.">
        <title>Life cycle and functional genomics of the unicellular red alga Galdieria for elucidating algal and plant evolution and industrial use.</title>
        <authorList>
            <person name="Hirooka S."/>
            <person name="Itabashi T."/>
            <person name="Ichinose T.M."/>
            <person name="Onuma R."/>
            <person name="Fujiwara T."/>
            <person name="Yamashita S."/>
            <person name="Jong L.W."/>
            <person name="Tomita R."/>
            <person name="Iwane A.H."/>
            <person name="Miyagishima S.Y."/>
        </authorList>
    </citation>
    <scope>NUCLEOTIDE SEQUENCE</scope>
    <source>
        <strain evidence="2">NBRC 102759</strain>
    </source>
</reference>
<evidence type="ECO:0000313" key="1">
    <source>
        <dbReference type="EMBL" id="GJQ09207.1"/>
    </source>
</evidence>
<evidence type="ECO:0000313" key="3">
    <source>
        <dbReference type="Proteomes" id="UP001061958"/>
    </source>
</evidence>
<evidence type="ECO:0000313" key="2">
    <source>
        <dbReference type="EMBL" id="GJQ13411.1"/>
    </source>
</evidence>